<dbReference type="CDD" id="cd06579">
    <property type="entry name" value="TM_PBP1_transp_AraH_like"/>
    <property type="match status" value="1"/>
</dbReference>
<feature type="transmembrane region" description="Helical" evidence="8">
    <location>
        <begin position="274"/>
        <end position="295"/>
    </location>
</feature>
<comment type="subcellular location">
    <subcellularLocation>
        <location evidence="1">Cell membrane</location>
        <topology evidence="1">Multi-pass membrane protein</topology>
    </subcellularLocation>
</comment>
<feature type="transmembrane region" description="Helical" evidence="8">
    <location>
        <begin position="64"/>
        <end position="89"/>
    </location>
</feature>
<dbReference type="GO" id="GO:0022857">
    <property type="term" value="F:transmembrane transporter activity"/>
    <property type="evidence" value="ECO:0007669"/>
    <property type="project" value="InterPro"/>
</dbReference>
<evidence type="ECO:0000256" key="5">
    <source>
        <dbReference type="ARBA" id="ARBA00022692"/>
    </source>
</evidence>
<evidence type="ECO:0000256" key="2">
    <source>
        <dbReference type="ARBA" id="ARBA00022448"/>
    </source>
</evidence>
<reference evidence="9" key="1">
    <citation type="submission" date="2020-10" db="EMBL/GenBank/DDBJ databases">
        <authorList>
            <person name="Gilroy R."/>
        </authorList>
    </citation>
    <scope>NUCLEOTIDE SEQUENCE</scope>
    <source>
        <strain evidence="9">ChiSjej4B22-8148</strain>
    </source>
</reference>
<dbReference type="PANTHER" id="PTHR32196:SF21">
    <property type="entry name" value="ABC TRANSPORTER PERMEASE PROTEIN YPHD-RELATED"/>
    <property type="match status" value="1"/>
</dbReference>
<dbReference type="PANTHER" id="PTHR32196">
    <property type="entry name" value="ABC TRANSPORTER PERMEASE PROTEIN YPHD-RELATED-RELATED"/>
    <property type="match status" value="1"/>
</dbReference>
<evidence type="ECO:0000256" key="8">
    <source>
        <dbReference type="SAM" id="Phobius"/>
    </source>
</evidence>
<dbReference type="EMBL" id="DVGK01000081">
    <property type="protein sequence ID" value="HIR13697.1"/>
    <property type="molecule type" value="Genomic_DNA"/>
</dbReference>
<evidence type="ECO:0000256" key="4">
    <source>
        <dbReference type="ARBA" id="ARBA00022519"/>
    </source>
</evidence>
<evidence type="ECO:0000313" key="10">
    <source>
        <dbReference type="Proteomes" id="UP000886757"/>
    </source>
</evidence>
<comment type="caution">
    <text evidence="9">The sequence shown here is derived from an EMBL/GenBank/DDBJ whole genome shotgun (WGS) entry which is preliminary data.</text>
</comment>
<evidence type="ECO:0000256" key="6">
    <source>
        <dbReference type="ARBA" id="ARBA00022989"/>
    </source>
</evidence>
<dbReference type="GO" id="GO:0005886">
    <property type="term" value="C:plasma membrane"/>
    <property type="evidence" value="ECO:0007669"/>
    <property type="project" value="UniProtKB-SubCell"/>
</dbReference>
<gene>
    <name evidence="9" type="ORF">IAB31_07225</name>
</gene>
<evidence type="ECO:0000256" key="3">
    <source>
        <dbReference type="ARBA" id="ARBA00022475"/>
    </source>
</evidence>
<evidence type="ECO:0000313" key="9">
    <source>
        <dbReference type="EMBL" id="HIR13697.1"/>
    </source>
</evidence>
<feature type="transmembrane region" description="Helical" evidence="8">
    <location>
        <begin position="307"/>
        <end position="325"/>
    </location>
</feature>
<dbReference type="AlphaFoldDB" id="A0A9D1ACG6"/>
<protein>
    <submittedName>
        <fullName evidence="9">ABC transporter permease</fullName>
    </submittedName>
</protein>
<feature type="transmembrane region" description="Helical" evidence="8">
    <location>
        <begin position="101"/>
        <end position="126"/>
    </location>
</feature>
<keyword evidence="5 8" id="KW-0812">Transmembrane</keyword>
<feature type="transmembrane region" description="Helical" evidence="8">
    <location>
        <begin position="165"/>
        <end position="191"/>
    </location>
</feature>
<dbReference type="Proteomes" id="UP000886757">
    <property type="component" value="Unassembled WGS sequence"/>
</dbReference>
<evidence type="ECO:0000256" key="1">
    <source>
        <dbReference type="ARBA" id="ARBA00004651"/>
    </source>
</evidence>
<dbReference type="Pfam" id="PF02653">
    <property type="entry name" value="BPD_transp_2"/>
    <property type="match status" value="1"/>
</dbReference>
<keyword evidence="3" id="KW-1003">Cell membrane</keyword>
<name>A0A9D1ACG6_9FIRM</name>
<dbReference type="InterPro" id="IPR001851">
    <property type="entry name" value="ABC_transp_permease"/>
</dbReference>
<feature type="transmembrane region" description="Helical" evidence="8">
    <location>
        <begin position="27"/>
        <end position="44"/>
    </location>
</feature>
<accession>A0A9D1ACG6</accession>
<feature type="transmembrane region" description="Helical" evidence="8">
    <location>
        <begin position="227"/>
        <end position="246"/>
    </location>
</feature>
<organism evidence="9 10">
    <name type="scientific">Candidatus Choladousia intestinavium</name>
    <dbReference type="NCBI Taxonomy" id="2840727"/>
    <lineage>
        <taxon>Bacteria</taxon>
        <taxon>Bacillati</taxon>
        <taxon>Bacillota</taxon>
        <taxon>Clostridia</taxon>
        <taxon>Lachnospirales</taxon>
        <taxon>Lachnospiraceae</taxon>
        <taxon>Lachnospiraceae incertae sedis</taxon>
        <taxon>Candidatus Choladousia</taxon>
    </lineage>
</organism>
<keyword evidence="4" id="KW-0997">Cell inner membrane</keyword>
<keyword evidence="7 8" id="KW-0472">Membrane</keyword>
<keyword evidence="2" id="KW-0813">Transport</keyword>
<keyword evidence="6 8" id="KW-1133">Transmembrane helix</keyword>
<sequence>MGKKIDTSKYEDHVILGPVIRYLKSNLGILLAFLILCIVLSIAADNFLTVNNWLTILRTVSTTGYLAIGVMLAIMLGGIDLVGGAMIACTGCLTVVCMERWGLPMVVAIIIGLAVGIVAGFINGWIIAYSGIHPFVVTLAMQSILRGAAYLIADGQPVPLYVNDVYPTIGTGLLGGLVPYPVIYMLIFFFLQYLLLNKTKMGRYIYAVGGNATAAQFSGIDIKKVKIMVWTISGFLSAFAGIVLSARLSSGQPSTSVGAETDAIAACVLGGTSMYGGVGCTGGVLIGVLVIGVITNGLTLLHVNSNWQYVAKGVIILLAVYIDMIRQNKMQSRSE</sequence>
<proteinExistence type="predicted"/>
<reference evidence="9" key="2">
    <citation type="journal article" date="2021" name="PeerJ">
        <title>Extensive microbial diversity within the chicken gut microbiome revealed by metagenomics and culture.</title>
        <authorList>
            <person name="Gilroy R."/>
            <person name="Ravi A."/>
            <person name="Getino M."/>
            <person name="Pursley I."/>
            <person name="Horton D.L."/>
            <person name="Alikhan N.F."/>
            <person name="Baker D."/>
            <person name="Gharbi K."/>
            <person name="Hall N."/>
            <person name="Watson M."/>
            <person name="Adriaenssens E.M."/>
            <person name="Foster-Nyarko E."/>
            <person name="Jarju S."/>
            <person name="Secka A."/>
            <person name="Antonio M."/>
            <person name="Oren A."/>
            <person name="Chaudhuri R.R."/>
            <person name="La Ragione R."/>
            <person name="Hildebrand F."/>
            <person name="Pallen M.J."/>
        </authorList>
    </citation>
    <scope>NUCLEOTIDE SEQUENCE</scope>
    <source>
        <strain evidence="9">ChiSjej4B22-8148</strain>
    </source>
</reference>
<evidence type="ECO:0000256" key="7">
    <source>
        <dbReference type="ARBA" id="ARBA00023136"/>
    </source>
</evidence>